<sequence>MRLPPVFAAALSLVLLPVGTLLPACTPGEESAANTGGSAAEGAPAAAAPAAPRTRSLVDILPGMPAVTNAANVYHAAGPNMLAPSVARDRPVVYVPHGDSGEVWLIDPTSFAVVARHRLGGAVRHVVPGYDLRTLYALNESGGQALPFAAATATTGRPIDVLAPYDMYFTPDGRSAISVARRLDTLLFYDPRTWQLQGRTRIPACTGISHGAFSVDGQRVVFTCASAGRLAVVDVATHELLRTLDLPATAGPVALREIALSPDGKAFYLADSAAGGLWVLDGRAERVLRFVPTGAGAHGVSLERSASRMFVSNHDAGSVSVLDAYTADVLDTWRIPDGGGPDAGAVTADGSQLWLTSQDRDEIYVFSISTGTLLRRFPVGRGPHGLTVWPQPGRYSLGHNGITR</sequence>
<reference evidence="5" key="1">
    <citation type="submission" date="2022-06" db="EMBL/GenBank/DDBJ databases">
        <title>Genomic Encyclopedia of Archaeal and Bacterial Type Strains, Phase II (KMG-II): from individual species to whole genera.</title>
        <authorList>
            <person name="Goeker M."/>
        </authorList>
    </citation>
    <scope>NUCLEOTIDE SEQUENCE</scope>
    <source>
        <strain evidence="5">DSM 43935</strain>
    </source>
</reference>
<keyword evidence="5" id="KW-0238">DNA-binding</keyword>
<dbReference type="PANTHER" id="PTHR47197">
    <property type="entry name" value="PROTEIN NIRF"/>
    <property type="match status" value="1"/>
</dbReference>
<dbReference type="Gene3D" id="2.130.10.10">
    <property type="entry name" value="YVTN repeat-like/Quinoprotein amine dehydrogenase"/>
    <property type="match status" value="2"/>
</dbReference>
<dbReference type="AlphaFoldDB" id="A0AAE3GFS2"/>
<dbReference type="InterPro" id="IPR015943">
    <property type="entry name" value="WD40/YVTN_repeat-like_dom_sf"/>
</dbReference>
<keyword evidence="6" id="KW-1185">Reference proteome</keyword>
<evidence type="ECO:0000256" key="3">
    <source>
        <dbReference type="SAM" id="SignalP"/>
    </source>
</evidence>
<feature type="chain" id="PRO_5042276474" evidence="3">
    <location>
        <begin position="24"/>
        <end position="404"/>
    </location>
</feature>
<organism evidence="5 6">
    <name type="scientific">Goodfellowiella coeruleoviolacea</name>
    <dbReference type="NCBI Taxonomy" id="334858"/>
    <lineage>
        <taxon>Bacteria</taxon>
        <taxon>Bacillati</taxon>
        <taxon>Actinomycetota</taxon>
        <taxon>Actinomycetes</taxon>
        <taxon>Pseudonocardiales</taxon>
        <taxon>Pseudonocardiaceae</taxon>
        <taxon>Goodfellowiella</taxon>
    </lineage>
</organism>
<keyword evidence="1 3" id="KW-0732">Signal</keyword>
<dbReference type="GO" id="GO:0003677">
    <property type="term" value="F:DNA binding"/>
    <property type="evidence" value="ECO:0007669"/>
    <property type="project" value="UniProtKB-KW"/>
</dbReference>
<dbReference type="InterPro" id="IPR048433">
    <property type="entry name" value="YNCE-like_beta-prop"/>
</dbReference>
<name>A0AAE3GFS2_9PSEU</name>
<evidence type="ECO:0000256" key="2">
    <source>
        <dbReference type="SAM" id="MobiDB-lite"/>
    </source>
</evidence>
<gene>
    <name evidence="5" type="ORF">LX83_003413</name>
</gene>
<feature type="domain" description="YNCE-like beta-propeller" evidence="4">
    <location>
        <begin position="271"/>
        <end position="386"/>
    </location>
</feature>
<feature type="compositionally biased region" description="Low complexity" evidence="2">
    <location>
        <begin position="36"/>
        <end position="48"/>
    </location>
</feature>
<accession>A0AAE3GFS2</accession>
<feature type="signal peptide" evidence="3">
    <location>
        <begin position="1"/>
        <end position="23"/>
    </location>
</feature>
<evidence type="ECO:0000313" key="5">
    <source>
        <dbReference type="EMBL" id="MCP2166545.1"/>
    </source>
</evidence>
<dbReference type="EMBL" id="JAMTCK010000007">
    <property type="protein sequence ID" value="MCP2166545.1"/>
    <property type="molecule type" value="Genomic_DNA"/>
</dbReference>
<feature type="region of interest" description="Disordered" evidence="2">
    <location>
        <begin position="28"/>
        <end position="48"/>
    </location>
</feature>
<protein>
    <submittedName>
        <fullName evidence="5">DNA-binding beta-propeller fold protein YncE</fullName>
    </submittedName>
</protein>
<comment type="caution">
    <text evidence="5">The sequence shown here is derived from an EMBL/GenBank/DDBJ whole genome shotgun (WGS) entry which is preliminary data.</text>
</comment>
<evidence type="ECO:0000256" key="1">
    <source>
        <dbReference type="ARBA" id="ARBA00022729"/>
    </source>
</evidence>
<proteinExistence type="predicted"/>
<evidence type="ECO:0000259" key="4">
    <source>
        <dbReference type="Pfam" id="PF21783"/>
    </source>
</evidence>
<dbReference type="PANTHER" id="PTHR47197:SF3">
    <property type="entry name" value="DIHYDRO-HEME D1 DEHYDROGENASE"/>
    <property type="match status" value="1"/>
</dbReference>
<dbReference type="InterPro" id="IPR051200">
    <property type="entry name" value="Host-pathogen_enzymatic-act"/>
</dbReference>
<dbReference type="InterPro" id="IPR011045">
    <property type="entry name" value="N2O_reductase_N"/>
</dbReference>
<dbReference type="Pfam" id="PF21783">
    <property type="entry name" value="YNCE"/>
    <property type="match status" value="1"/>
</dbReference>
<dbReference type="Proteomes" id="UP001206128">
    <property type="component" value="Unassembled WGS sequence"/>
</dbReference>
<dbReference type="RefSeq" id="WP_253772519.1">
    <property type="nucleotide sequence ID" value="NZ_JAMTCK010000007.1"/>
</dbReference>
<evidence type="ECO:0000313" key="6">
    <source>
        <dbReference type="Proteomes" id="UP001206128"/>
    </source>
</evidence>
<dbReference type="SUPFAM" id="SSF50974">
    <property type="entry name" value="Nitrous oxide reductase, N-terminal domain"/>
    <property type="match status" value="1"/>
</dbReference>